<dbReference type="PRINTS" id="PR01484">
    <property type="entry name" value="PRTACTNFAMLY"/>
</dbReference>
<keyword evidence="1" id="KW-0472">Membrane</keyword>
<name>A0AAI9WN42_9BURK</name>
<dbReference type="InterPro" id="IPR012332">
    <property type="entry name" value="Autotransporter_pectin_lyase_C"/>
</dbReference>
<sequence>MPWSLMKKVLCIERVLAVTIVLMLKNLKLRCICSIGILMIDCKKNGYILRMVIYCLAITVCFFDVLTQKISFIQEASFDSLDDNWLIRVVPYINKYNGDHDSTGGVINFLSEELCIKAANSLSDKFSEDGFKKLNTDSLGNNISLSLSAVKMMYDGSIYVWDKTDFPASYFDDLNNNGAEKVEISVKNDLSYSGPVVPANSGYVVRAIENIESYFSLHSSEFVITAYNNAVSPYSIEDGDQLSSASIGVLGQGGVFSFRSGEKKGKIIVQSDESAFSDELVIGEHKTESYGILLLSKYNPIVEVNEKGKFTGNKKMLGMNIVGSRVDFLGENGAAYIIASLSKKDAAYGILSAGSDNKINFAGDVTIASYSLGNPVDKKGVLNSDGHAYGLVNVSTYTEVIGAEPLEGQEVQIVELDHEIHYDSGSAVNLKKDSTLKLFVNSTSGNAFGILQLGESRADFDGSVKICLNNKEGIVGYRDSYAIFVSGDDREVGRTERGRVVNVNGDLFINVSDVEKLNILKKARAAEAKGGGLININVINGEGNINIHGDLHTDKSIAMAHGTELQVPDGNNFLLGINILSWTRRHQEESGRSLVKRAPDLQLGDDPTQSSEFLSEGRINFVMNQKDSYLVGAANGNIDMEIGSGTLWSVTDDSIFENLRPTGGTIDLHHAEDKWNEANPYQYLMVKNITDEAYLLESGTRTVAPAENSLFILNTNIMGDPEKDGKRVFSFDGITYYNKVEDDGKIEDGTVEDGVFTGNGSFVFNGDEVPIELKGFKVAEAAARMRHDIRFGDFLDFRTYEASKGQESREQHYRVRINDETIADGSIDYRGRVLKFATTPANVKLTGDWTSLDYTAFKYKPKIWKTEHTDQYVKADGTLDTRPGSVLNEEGEIQEAVNTTLFERDDYDKVVEGLESTESDPDALDIATGMTDYWVSGYTKEINDPGKTTTAIAGISFNPIYLSTLRKRLGEVRYGAQDGLWAKAMMMKDSVGGIASKGYDQDLYGVSFGYDHLVRNTEEGLWLLGANIRQAHAEQDLMDGLGSGKTDAIGLNAYATWANYQGAYADFVLSADHYRQKLSTVGESGKITGKYNTLGWGASIEVGHMFHTTRNDLSWGPWYNSWWLEPQLQLAFYRVEGEKYTLSSGGRIRQKDADSLIGRAGIVVGKKFNYGEDREEIDRRYSQVYLKAGVKHDFLGDRTVWFGSDRFDGEVAGKTTFYYGLGGDWQFNERMRLYGQIERETGDDYEKDYEVSVGLKYEF</sequence>
<dbReference type="PROSITE" id="PS51208">
    <property type="entry name" value="AUTOTRANSPORTER"/>
    <property type="match status" value="1"/>
</dbReference>
<dbReference type="Pfam" id="PF03797">
    <property type="entry name" value="Autotransporter"/>
    <property type="match status" value="1"/>
</dbReference>
<protein>
    <submittedName>
        <fullName evidence="3">Autotransporter outer membrane beta-barrel domain-containing protein</fullName>
    </submittedName>
</protein>
<comment type="caution">
    <text evidence="3">The sequence shown here is derived from an EMBL/GenBank/DDBJ whole genome shotgun (WGS) entry which is preliminary data.</text>
</comment>
<evidence type="ECO:0000259" key="2">
    <source>
        <dbReference type="PROSITE" id="PS51208"/>
    </source>
</evidence>
<dbReference type="PANTHER" id="PTHR35037:SF7">
    <property type="entry name" value="AUTOTRANSPORTER"/>
    <property type="match status" value="1"/>
</dbReference>
<dbReference type="Proteomes" id="UP000469462">
    <property type="component" value="Unassembled WGS sequence"/>
</dbReference>
<dbReference type="AlphaFoldDB" id="A0AAI9WN42"/>
<evidence type="ECO:0000313" key="3">
    <source>
        <dbReference type="EMBL" id="KAB7651413.1"/>
    </source>
</evidence>
<dbReference type="SMART" id="SM00869">
    <property type="entry name" value="Autotransporter"/>
    <property type="match status" value="1"/>
</dbReference>
<keyword evidence="1" id="KW-0812">Transmembrane</keyword>
<reference evidence="3 4" key="1">
    <citation type="submission" date="2019-10" db="EMBL/GenBank/DDBJ databases">
        <title>Genome diversity of Sutterella seckii.</title>
        <authorList>
            <person name="Chaplin A.V."/>
            <person name="Sokolova S.R."/>
            <person name="Mosin K.A."/>
            <person name="Ivanova E.L."/>
            <person name="Kochetkova T.O."/>
            <person name="Goltsov A.Y."/>
            <person name="Trofimov D.Y."/>
            <person name="Efimov B.A."/>
        </authorList>
    </citation>
    <scope>NUCLEOTIDE SEQUENCE [LARGE SCALE GENOMIC DNA]</scope>
    <source>
        <strain evidence="3 4">ASD3426</strain>
    </source>
</reference>
<accession>A0AAI9WN42</accession>
<dbReference type="GO" id="GO:0019867">
    <property type="term" value="C:outer membrane"/>
    <property type="evidence" value="ECO:0007669"/>
    <property type="project" value="InterPro"/>
</dbReference>
<feature type="transmembrane region" description="Helical" evidence="1">
    <location>
        <begin position="47"/>
        <end position="66"/>
    </location>
</feature>
<dbReference type="SUPFAM" id="SSF103515">
    <property type="entry name" value="Autotransporter"/>
    <property type="match status" value="1"/>
</dbReference>
<dbReference type="InterPro" id="IPR036709">
    <property type="entry name" value="Autotransporte_beta_dom_sf"/>
</dbReference>
<feature type="domain" description="Autotransporter" evidence="2">
    <location>
        <begin position="973"/>
        <end position="1259"/>
    </location>
</feature>
<dbReference type="InterPro" id="IPR006315">
    <property type="entry name" value="OM_autotransptr_brl_dom"/>
</dbReference>
<evidence type="ECO:0000313" key="4">
    <source>
        <dbReference type="Proteomes" id="UP000469462"/>
    </source>
</evidence>
<gene>
    <name evidence="3" type="ORF">GBM96_05850</name>
</gene>
<evidence type="ECO:0000256" key="1">
    <source>
        <dbReference type="SAM" id="Phobius"/>
    </source>
</evidence>
<dbReference type="InterPro" id="IPR051551">
    <property type="entry name" value="Autotransporter_adhesion"/>
</dbReference>
<proteinExistence type="predicted"/>
<keyword evidence="4" id="KW-1185">Reference proteome</keyword>
<dbReference type="NCBIfam" id="TIGR01414">
    <property type="entry name" value="autotrans_barl"/>
    <property type="match status" value="1"/>
</dbReference>
<dbReference type="PANTHER" id="PTHR35037">
    <property type="entry name" value="C-TERMINAL REGION OF AIDA-LIKE PROTEIN"/>
    <property type="match status" value="1"/>
</dbReference>
<dbReference type="InterPro" id="IPR003991">
    <property type="entry name" value="Pertactin_virulence_factor"/>
</dbReference>
<organism evidence="3 4">
    <name type="scientific">Sutterella seckii</name>
    <dbReference type="NCBI Taxonomy" id="1944635"/>
    <lineage>
        <taxon>Bacteria</taxon>
        <taxon>Pseudomonadati</taxon>
        <taxon>Pseudomonadota</taxon>
        <taxon>Betaproteobacteria</taxon>
        <taxon>Burkholderiales</taxon>
        <taxon>Sutterellaceae</taxon>
        <taxon>Sutterella</taxon>
    </lineage>
</organism>
<keyword evidence="1" id="KW-1133">Transmembrane helix</keyword>
<dbReference type="Gene3D" id="2.160.20.20">
    <property type="match status" value="1"/>
</dbReference>
<dbReference type="EMBL" id="WEHW01000015">
    <property type="protein sequence ID" value="KAB7651413.1"/>
    <property type="molecule type" value="Genomic_DNA"/>
</dbReference>
<dbReference type="Gene3D" id="2.40.128.130">
    <property type="entry name" value="Autotransporter beta-domain"/>
    <property type="match status" value="1"/>
</dbReference>
<dbReference type="InterPro" id="IPR005546">
    <property type="entry name" value="Autotransporte_beta"/>
</dbReference>